<gene>
    <name evidence="1" type="ORF">MCOR_58410</name>
</gene>
<keyword evidence="2" id="KW-1185">Reference proteome</keyword>
<dbReference type="AlphaFoldDB" id="A0A6J8F4Z8"/>
<organism evidence="1 2">
    <name type="scientific">Mytilus coruscus</name>
    <name type="common">Sea mussel</name>
    <dbReference type="NCBI Taxonomy" id="42192"/>
    <lineage>
        <taxon>Eukaryota</taxon>
        <taxon>Metazoa</taxon>
        <taxon>Spiralia</taxon>
        <taxon>Lophotrochozoa</taxon>
        <taxon>Mollusca</taxon>
        <taxon>Bivalvia</taxon>
        <taxon>Autobranchia</taxon>
        <taxon>Pteriomorphia</taxon>
        <taxon>Mytilida</taxon>
        <taxon>Mytiloidea</taxon>
        <taxon>Mytilidae</taxon>
        <taxon>Mytilinae</taxon>
        <taxon>Mytilus</taxon>
    </lineage>
</organism>
<accession>A0A6J8F4Z8</accession>
<reference evidence="1 2" key="1">
    <citation type="submission" date="2020-06" db="EMBL/GenBank/DDBJ databases">
        <authorList>
            <person name="Li R."/>
            <person name="Bekaert M."/>
        </authorList>
    </citation>
    <scope>NUCLEOTIDE SEQUENCE [LARGE SCALE GENOMIC DNA]</scope>
    <source>
        <strain evidence="2">wild</strain>
    </source>
</reference>
<dbReference type="OrthoDB" id="6084192at2759"/>
<dbReference type="Proteomes" id="UP000507470">
    <property type="component" value="Unassembled WGS sequence"/>
</dbReference>
<evidence type="ECO:0008006" key="3">
    <source>
        <dbReference type="Google" id="ProtNLM"/>
    </source>
</evidence>
<dbReference type="EMBL" id="CACVKT020010448">
    <property type="protein sequence ID" value="CAC5426725.1"/>
    <property type="molecule type" value="Genomic_DNA"/>
</dbReference>
<proteinExistence type="predicted"/>
<name>A0A6J8F4Z8_MYTCO</name>
<protein>
    <recommendedName>
        <fullName evidence="3">Integrase catalytic domain-containing protein</fullName>
    </recommendedName>
</protein>
<evidence type="ECO:0000313" key="1">
    <source>
        <dbReference type="EMBL" id="CAC5426725.1"/>
    </source>
</evidence>
<sequence>MDKAIETVSNGCHQCAALQKIPHKLNVQSTGDLPETIGSAFAADVMNPACMTTDERHETLPESLLCLCVELCPLDGPFAVIRTDPAPGFQALVNDELLRRHRNTIEVGRVKNKNKIPVTDKANQELENEILRQDPNARCISPLSHTLAIARLNSQIRNRGLSAREM</sequence>
<evidence type="ECO:0000313" key="2">
    <source>
        <dbReference type="Proteomes" id="UP000507470"/>
    </source>
</evidence>